<evidence type="ECO:0000256" key="11">
    <source>
        <dbReference type="ARBA" id="ARBA00022842"/>
    </source>
</evidence>
<proteinExistence type="inferred from homology"/>
<evidence type="ECO:0000256" key="16">
    <source>
        <dbReference type="ARBA" id="ARBA00032853"/>
    </source>
</evidence>
<dbReference type="EMBL" id="FRFC01000003">
    <property type="protein sequence ID" value="SHO44095.1"/>
    <property type="molecule type" value="Genomic_DNA"/>
</dbReference>
<comment type="catalytic activity">
    <reaction evidence="17 19">
        <text>alpha-ribazole + adenosylcob(III)inamide-GDP = adenosylcob(III)alamin + GMP + H(+)</text>
        <dbReference type="Rhea" id="RHEA:16049"/>
        <dbReference type="ChEBI" id="CHEBI:10329"/>
        <dbReference type="ChEBI" id="CHEBI:15378"/>
        <dbReference type="ChEBI" id="CHEBI:18408"/>
        <dbReference type="ChEBI" id="CHEBI:58115"/>
        <dbReference type="ChEBI" id="CHEBI:60487"/>
        <dbReference type="EC" id="2.7.8.26"/>
    </reaction>
</comment>
<feature type="transmembrane region" description="Helical" evidence="19">
    <location>
        <begin position="103"/>
        <end position="123"/>
    </location>
</feature>
<dbReference type="NCBIfam" id="TIGR00317">
    <property type="entry name" value="cobS"/>
    <property type="match status" value="1"/>
</dbReference>
<dbReference type="PANTHER" id="PTHR34148">
    <property type="entry name" value="ADENOSYLCOBINAMIDE-GDP RIBAZOLETRANSFERASE"/>
    <property type="match status" value="1"/>
</dbReference>
<keyword evidence="9 19" id="KW-0808">Transferase</keyword>
<evidence type="ECO:0000256" key="8">
    <source>
        <dbReference type="ARBA" id="ARBA00022573"/>
    </source>
</evidence>
<feature type="transmembrane region" description="Helical" evidence="19">
    <location>
        <begin position="30"/>
        <end position="50"/>
    </location>
</feature>
<dbReference type="Proteomes" id="UP000232412">
    <property type="component" value="Unassembled WGS sequence"/>
</dbReference>
<comment type="cofactor">
    <cofactor evidence="1 19">
        <name>Mg(2+)</name>
        <dbReference type="ChEBI" id="CHEBI:18420"/>
    </cofactor>
</comment>
<evidence type="ECO:0000256" key="12">
    <source>
        <dbReference type="ARBA" id="ARBA00022989"/>
    </source>
</evidence>
<dbReference type="GO" id="GO:0009236">
    <property type="term" value="P:cobalamin biosynthetic process"/>
    <property type="evidence" value="ECO:0007669"/>
    <property type="project" value="UniProtKB-UniRule"/>
</dbReference>
<dbReference type="GO" id="GO:0051073">
    <property type="term" value="F:adenosylcobinamide-GDP ribazoletransferase activity"/>
    <property type="evidence" value="ECO:0007669"/>
    <property type="project" value="UniProtKB-UniRule"/>
</dbReference>
<comment type="function">
    <text evidence="14 19">Joins adenosylcobinamide-GDP and alpha-ribazole to generate adenosylcobalamin (Ado-cobalamin). Also synthesizes adenosylcobalamin 5'-phosphate from adenosylcobinamide-GDP and alpha-ribazole 5'-phosphate.</text>
</comment>
<evidence type="ECO:0000256" key="14">
    <source>
        <dbReference type="ARBA" id="ARBA00025228"/>
    </source>
</evidence>
<keyword evidence="12 19" id="KW-1133">Transmembrane helix</keyword>
<comment type="subcellular location">
    <subcellularLocation>
        <location evidence="2 19">Cell membrane</location>
        <topology evidence="2 19">Multi-pass membrane protein</topology>
    </subcellularLocation>
</comment>
<evidence type="ECO:0000256" key="13">
    <source>
        <dbReference type="ARBA" id="ARBA00023136"/>
    </source>
</evidence>
<organism evidence="20 21">
    <name type="scientific">Nitrosotalea sinensis</name>
    <dbReference type="NCBI Taxonomy" id="1499975"/>
    <lineage>
        <taxon>Archaea</taxon>
        <taxon>Nitrososphaerota</taxon>
        <taxon>Nitrososphaeria</taxon>
        <taxon>Nitrosotaleales</taxon>
        <taxon>Nitrosotaleaceae</taxon>
        <taxon>Nitrosotalea</taxon>
    </lineage>
</organism>
<dbReference type="GO" id="GO:0005886">
    <property type="term" value="C:plasma membrane"/>
    <property type="evidence" value="ECO:0007669"/>
    <property type="project" value="UniProtKB-SubCell"/>
</dbReference>
<dbReference type="HAMAP" id="MF_00719">
    <property type="entry name" value="CobS"/>
    <property type="match status" value="1"/>
</dbReference>
<evidence type="ECO:0000256" key="9">
    <source>
        <dbReference type="ARBA" id="ARBA00022679"/>
    </source>
</evidence>
<evidence type="ECO:0000256" key="19">
    <source>
        <dbReference type="HAMAP-Rule" id="MF_00719"/>
    </source>
</evidence>
<keyword evidence="13 19" id="KW-0472">Membrane</keyword>
<feature type="transmembrane region" description="Helical" evidence="19">
    <location>
        <begin position="57"/>
        <end position="75"/>
    </location>
</feature>
<evidence type="ECO:0000313" key="21">
    <source>
        <dbReference type="Proteomes" id="UP000232412"/>
    </source>
</evidence>
<comment type="catalytic activity">
    <reaction evidence="18 19">
        <text>alpha-ribazole 5'-phosphate + adenosylcob(III)inamide-GDP = adenosylcob(III)alamin 5'-phosphate + GMP + H(+)</text>
        <dbReference type="Rhea" id="RHEA:23560"/>
        <dbReference type="ChEBI" id="CHEBI:15378"/>
        <dbReference type="ChEBI" id="CHEBI:57918"/>
        <dbReference type="ChEBI" id="CHEBI:58115"/>
        <dbReference type="ChEBI" id="CHEBI:60487"/>
        <dbReference type="ChEBI" id="CHEBI:60493"/>
        <dbReference type="EC" id="2.7.8.26"/>
    </reaction>
</comment>
<name>A0A2H1EGI3_9ARCH</name>
<sequence length="241" mass="25054">MFKAISSVVSFLTIIPSKNSELDTVAKNMYLFPVAGSLIGLIIGAAGYGLSLFAHPLITGLVLTGAITIITGIHHTDALCDFADGIMAKGTKEKKLKAMRDPAVGSAGVITIVLYAAGMIIGISMMKGLVLFEAILLSELMAKLSMVIQANRGMSAWPGLSSPFTQFMKDPKKLATAMVLAITPTLVLGGVTGIIVVISCIGLSFLMLAIAKKSFGGISGDVFGASNELVRLASLLIFAST</sequence>
<evidence type="ECO:0000256" key="2">
    <source>
        <dbReference type="ARBA" id="ARBA00004651"/>
    </source>
</evidence>
<accession>A0A2H1EGI3</accession>
<keyword evidence="7 19" id="KW-1003">Cell membrane</keyword>
<dbReference type="UniPathway" id="UPA00148">
    <property type="reaction ID" value="UER00238"/>
</dbReference>
<dbReference type="PANTHER" id="PTHR34148:SF1">
    <property type="entry name" value="ADENOSYLCOBINAMIDE-GDP RIBAZOLETRANSFERASE"/>
    <property type="match status" value="1"/>
</dbReference>
<evidence type="ECO:0000256" key="18">
    <source>
        <dbReference type="ARBA" id="ARBA00049504"/>
    </source>
</evidence>
<dbReference type="RefSeq" id="WP_101009995.1">
    <property type="nucleotide sequence ID" value="NZ_FRFC01000003.1"/>
</dbReference>
<gene>
    <name evidence="19 20" type="primary">cobS</name>
    <name evidence="20" type="ORF">NSIN_20236</name>
</gene>
<feature type="transmembrane region" description="Helical" evidence="19">
    <location>
        <begin position="177"/>
        <end position="210"/>
    </location>
</feature>
<reference evidence="21" key="1">
    <citation type="submission" date="2016-12" db="EMBL/GenBank/DDBJ databases">
        <authorList>
            <person name="Herbold C."/>
        </authorList>
    </citation>
    <scope>NUCLEOTIDE SEQUENCE [LARGE SCALE GENOMIC DNA]</scope>
</reference>
<keyword evidence="10 19" id="KW-0812">Transmembrane</keyword>
<keyword evidence="21" id="KW-1185">Reference proteome</keyword>
<evidence type="ECO:0000313" key="20">
    <source>
        <dbReference type="EMBL" id="SHO44095.1"/>
    </source>
</evidence>
<evidence type="ECO:0000256" key="4">
    <source>
        <dbReference type="ARBA" id="ARBA00010561"/>
    </source>
</evidence>
<dbReference type="OrthoDB" id="11748at2157"/>
<dbReference type="EC" id="2.7.8.26" evidence="5 19"/>
<protein>
    <recommendedName>
        <fullName evidence="6 19">Adenosylcobinamide-GDP ribazoletransferase</fullName>
        <ecNumber evidence="5 19">2.7.8.26</ecNumber>
    </recommendedName>
    <alternativeName>
        <fullName evidence="16 19">Cobalamin synthase</fullName>
    </alternativeName>
    <alternativeName>
        <fullName evidence="15 19">Cobalamin-5'-phosphate synthase</fullName>
    </alternativeName>
</protein>
<keyword evidence="8 19" id="KW-0169">Cobalamin biosynthesis</keyword>
<evidence type="ECO:0000256" key="10">
    <source>
        <dbReference type="ARBA" id="ARBA00022692"/>
    </source>
</evidence>
<comment type="similarity">
    <text evidence="4 19">Belongs to the CobS family.</text>
</comment>
<comment type="pathway">
    <text evidence="3 19">Cofactor biosynthesis; adenosylcobalamin biosynthesis; adenosylcobalamin from cob(II)yrinate a,c-diamide: step 7/7.</text>
</comment>
<evidence type="ECO:0000256" key="3">
    <source>
        <dbReference type="ARBA" id="ARBA00004663"/>
    </source>
</evidence>
<evidence type="ECO:0000256" key="15">
    <source>
        <dbReference type="ARBA" id="ARBA00032605"/>
    </source>
</evidence>
<keyword evidence="11 19" id="KW-0460">Magnesium</keyword>
<evidence type="ECO:0000256" key="5">
    <source>
        <dbReference type="ARBA" id="ARBA00013200"/>
    </source>
</evidence>
<evidence type="ECO:0000256" key="17">
    <source>
        <dbReference type="ARBA" id="ARBA00048623"/>
    </source>
</evidence>
<dbReference type="GO" id="GO:0008818">
    <property type="term" value="F:cobalamin 5'-phosphate synthase activity"/>
    <property type="evidence" value="ECO:0007669"/>
    <property type="project" value="UniProtKB-UniRule"/>
</dbReference>
<evidence type="ECO:0000256" key="6">
    <source>
        <dbReference type="ARBA" id="ARBA00015850"/>
    </source>
</evidence>
<evidence type="ECO:0000256" key="1">
    <source>
        <dbReference type="ARBA" id="ARBA00001946"/>
    </source>
</evidence>
<dbReference type="Pfam" id="PF02654">
    <property type="entry name" value="CobS"/>
    <property type="match status" value="1"/>
</dbReference>
<dbReference type="InterPro" id="IPR003805">
    <property type="entry name" value="CobS"/>
</dbReference>
<evidence type="ECO:0000256" key="7">
    <source>
        <dbReference type="ARBA" id="ARBA00022475"/>
    </source>
</evidence>
<dbReference type="AlphaFoldDB" id="A0A2H1EGI3"/>